<dbReference type="InterPro" id="IPR004527">
    <property type="entry name" value="Glu-tRNA-ligase_bac/mito"/>
</dbReference>
<keyword evidence="5 11" id="KW-0547">Nucleotide-binding</keyword>
<evidence type="ECO:0000256" key="8">
    <source>
        <dbReference type="ARBA" id="ARBA00023146"/>
    </source>
</evidence>
<comment type="caution">
    <text evidence="14">The sequence shown here is derived from an EMBL/GenBank/DDBJ whole genome shotgun (WGS) entry which is preliminary data.</text>
</comment>
<dbReference type="PRINTS" id="PR00987">
    <property type="entry name" value="TRNASYNTHGLU"/>
</dbReference>
<evidence type="ECO:0000256" key="6">
    <source>
        <dbReference type="ARBA" id="ARBA00022840"/>
    </source>
</evidence>
<dbReference type="Gene3D" id="1.10.10.350">
    <property type="match status" value="1"/>
</dbReference>
<dbReference type="CDD" id="cd00808">
    <property type="entry name" value="GluRS_core"/>
    <property type="match status" value="1"/>
</dbReference>
<dbReference type="GO" id="GO:0005739">
    <property type="term" value="C:mitochondrion"/>
    <property type="evidence" value="ECO:0007669"/>
    <property type="project" value="UniProtKB-SubCell"/>
</dbReference>
<evidence type="ECO:0000256" key="10">
    <source>
        <dbReference type="ARBA" id="ARBA00072917"/>
    </source>
</evidence>
<protein>
    <recommendedName>
        <fullName evidence="10">Glutamate--tRNA ligase, mitochondrial</fullName>
        <ecNumber evidence="3">6.1.1.17</ecNumber>
    </recommendedName>
    <alternativeName>
        <fullName evidence="9">Glutamyl-tRNA synthetase</fullName>
    </alternativeName>
</protein>
<dbReference type="InterPro" id="IPR033910">
    <property type="entry name" value="GluRS_core"/>
</dbReference>
<name>A0AAD9L7A6_PAPLA</name>
<evidence type="ECO:0000256" key="5">
    <source>
        <dbReference type="ARBA" id="ARBA00022741"/>
    </source>
</evidence>
<comment type="similarity">
    <text evidence="2">Belongs to the class-I aminoacyl-tRNA synthetase family. Glutamate--tRNA ligase type 1 subfamily.</text>
</comment>
<dbReference type="Proteomes" id="UP001182556">
    <property type="component" value="Unassembled WGS sequence"/>
</dbReference>
<comment type="subcellular location">
    <subcellularLocation>
        <location evidence="1">Mitochondrion</location>
    </subcellularLocation>
</comment>
<accession>A0AAD9L7A6</accession>
<evidence type="ECO:0000256" key="4">
    <source>
        <dbReference type="ARBA" id="ARBA00022598"/>
    </source>
</evidence>
<sequence length="590" mass="66759">MRPPSARIGIHTLSRACVRCHSTTSSEKPIPPRVRFAPSPTGYLHLGGLRTALVNYLVARKGQGKLILRVEDTDQARLVPGAVDALRRDLEWAGLQYDEGVGAGGPHGPYVQSERRGLYHQHVKTLLENDKAYECFCSPADLEAIRKSQLKQGNRVSYDGRCRHLTDEDRVRRKKAGQPYIVRFKDPGGIPTMPTDLVFGEVNAHTDAGHEHHDDYVLMKTDGYPTYHLANVVDDHEMQITHVLRGEEWLPSLPKHVSLYSAFGWSAPAFGHLPLLVNETGAKLSKRKDDVGIESFRERGYEPEALLNFLGLLGWDYQNALKSVLGGELPLHERRDNHSLYEFFTLPQLVQAFDISQLSRRRSMVNLDKLDFLNKMTLRAKAGRLGADDFVMTIGKTASRGTWKERGTGSQNELWSLLRRYRADLLAIPEVRGSPFLEDEQYMENVFHAELPRITRLNQLAQASKYFYIAPEYDSPESQAWLASVAQRSYVRNLEFVCGLVKEFAQKDAPFDKDAGWSIIHIAAKELDLKIQREVVKQMRHALMGRKEGPSVPEIMAILGPKRTLQRLREGIEWTKGKLHGKTEVDGVVE</sequence>
<reference evidence="14" key="1">
    <citation type="submission" date="2023-02" db="EMBL/GenBank/DDBJ databases">
        <title>Identification and recombinant expression of a fungal hydrolase from Papiliotrema laurentii that hydrolyzes apple cutin and clears colloidal polyester polyurethane.</title>
        <authorList>
            <consortium name="DOE Joint Genome Institute"/>
            <person name="Roman V.A."/>
            <person name="Bojanowski C."/>
            <person name="Crable B.R."/>
            <person name="Wagner D.N."/>
            <person name="Hung C.S."/>
            <person name="Nadeau L.J."/>
            <person name="Schratz L."/>
            <person name="Haridas S."/>
            <person name="Pangilinan J."/>
            <person name="Lipzen A."/>
            <person name="Na H."/>
            <person name="Yan M."/>
            <person name="Ng V."/>
            <person name="Grigoriev I.V."/>
            <person name="Spatafora J.W."/>
            <person name="Barlow D."/>
            <person name="Biffinger J."/>
            <person name="Kelley-Loughnane N."/>
            <person name="Varaljay V.A."/>
            <person name="Crookes-Goodson W.J."/>
        </authorList>
    </citation>
    <scope>NUCLEOTIDE SEQUENCE</scope>
    <source>
        <strain evidence="14">5307AH</strain>
    </source>
</reference>
<dbReference type="PANTHER" id="PTHR43311:SF2">
    <property type="entry name" value="GLUTAMATE--TRNA LIGASE, MITOCHONDRIAL-RELATED"/>
    <property type="match status" value="1"/>
</dbReference>
<feature type="domain" description="Glutamyl/glutaminyl-tRNA synthetase class Ib catalytic" evidence="12">
    <location>
        <begin position="33"/>
        <end position="371"/>
    </location>
</feature>
<keyword evidence="6 11" id="KW-0067">ATP-binding</keyword>
<evidence type="ECO:0000313" key="14">
    <source>
        <dbReference type="EMBL" id="KAK1926045.1"/>
    </source>
</evidence>
<dbReference type="GO" id="GO:0008270">
    <property type="term" value="F:zinc ion binding"/>
    <property type="evidence" value="ECO:0007669"/>
    <property type="project" value="InterPro"/>
</dbReference>
<gene>
    <name evidence="14" type="ORF">DB88DRAFT_480500</name>
</gene>
<keyword evidence="8 11" id="KW-0030">Aminoacyl-tRNA synthetase</keyword>
<evidence type="ECO:0000256" key="3">
    <source>
        <dbReference type="ARBA" id="ARBA00012835"/>
    </source>
</evidence>
<dbReference type="HAMAP" id="MF_00022">
    <property type="entry name" value="Glu_tRNA_synth_type1"/>
    <property type="match status" value="1"/>
</dbReference>
<dbReference type="InterPro" id="IPR014729">
    <property type="entry name" value="Rossmann-like_a/b/a_fold"/>
</dbReference>
<dbReference type="InterPro" id="IPR020058">
    <property type="entry name" value="Glu/Gln-tRNA-synth_Ib_cat-dom"/>
</dbReference>
<evidence type="ECO:0000256" key="11">
    <source>
        <dbReference type="RuleBase" id="RU363037"/>
    </source>
</evidence>
<dbReference type="PANTHER" id="PTHR43311">
    <property type="entry name" value="GLUTAMATE--TRNA LIGASE"/>
    <property type="match status" value="1"/>
</dbReference>
<organism evidence="14 15">
    <name type="scientific">Papiliotrema laurentii</name>
    <name type="common">Cryptococcus laurentii</name>
    <dbReference type="NCBI Taxonomy" id="5418"/>
    <lineage>
        <taxon>Eukaryota</taxon>
        <taxon>Fungi</taxon>
        <taxon>Dikarya</taxon>
        <taxon>Basidiomycota</taxon>
        <taxon>Agaricomycotina</taxon>
        <taxon>Tremellomycetes</taxon>
        <taxon>Tremellales</taxon>
        <taxon>Rhynchogastremaceae</taxon>
        <taxon>Papiliotrema</taxon>
    </lineage>
</organism>
<dbReference type="EMBL" id="JAODAN010000002">
    <property type="protein sequence ID" value="KAK1926045.1"/>
    <property type="molecule type" value="Genomic_DNA"/>
</dbReference>
<evidence type="ECO:0000256" key="1">
    <source>
        <dbReference type="ARBA" id="ARBA00004173"/>
    </source>
</evidence>
<dbReference type="InterPro" id="IPR020751">
    <property type="entry name" value="aa-tRNA-synth_I_codon-bd_sub2"/>
</dbReference>
<dbReference type="SUPFAM" id="SSF48163">
    <property type="entry name" value="An anticodon-binding domain of class I aminoacyl-tRNA synthetases"/>
    <property type="match status" value="1"/>
</dbReference>
<evidence type="ECO:0000256" key="2">
    <source>
        <dbReference type="ARBA" id="ARBA00007894"/>
    </source>
</evidence>
<proteinExistence type="inferred from homology"/>
<feature type="domain" description="Aminoacyl-tRNA synthetase class I anticodon-binding" evidence="13">
    <location>
        <begin position="435"/>
        <end position="572"/>
    </location>
</feature>
<dbReference type="GO" id="GO:0006424">
    <property type="term" value="P:glutamyl-tRNA aminoacylation"/>
    <property type="evidence" value="ECO:0007669"/>
    <property type="project" value="InterPro"/>
</dbReference>
<evidence type="ECO:0000313" key="15">
    <source>
        <dbReference type="Proteomes" id="UP001182556"/>
    </source>
</evidence>
<dbReference type="InterPro" id="IPR000924">
    <property type="entry name" value="Glu/Gln-tRNA-synth"/>
</dbReference>
<dbReference type="InterPro" id="IPR045462">
    <property type="entry name" value="aa-tRNA-synth_I_cd-bd"/>
</dbReference>
<dbReference type="FunFam" id="3.40.50.620:FF:000045">
    <property type="entry name" value="Glutamate--tRNA ligase, mitochondrial"/>
    <property type="match status" value="1"/>
</dbReference>
<dbReference type="Pfam" id="PF19269">
    <property type="entry name" value="Anticodon_2"/>
    <property type="match status" value="1"/>
</dbReference>
<evidence type="ECO:0000256" key="9">
    <source>
        <dbReference type="ARBA" id="ARBA00030865"/>
    </source>
</evidence>
<dbReference type="InterPro" id="IPR049940">
    <property type="entry name" value="GluQ/Sye"/>
</dbReference>
<dbReference type="InterPro" id="IPR008925">
    <property type="entry name" value="aa_tRNA-synth_I_cd-bd_sf"/>
</dbReference>
<dbReference type="GO" id="GO:0000049">
    <property type="term" value="F:tRNA binding"/>
    <property type="evidence" value="ECO:0007669"/>
    <property type="project" value="InterPro"/>
</dbReference>
<dbReference type="Gene3D" id="3.40.50.620">
    <property type="entry name" value="HUPs"/>
    <property type="match status" value="1"/>
</dbReference>
<dbReference type="PROSITE" id="PS00178">
    <property type="entry name" value="AA_TRNA_LIGASE_I"/>
    <property type="match status" value="1"/>
</dbReference>
<evidence type="ECO:0000259" key="13">
    <source>
        <dbReference type="Pfam" id="PF19269"/>
    </source>
</evidence>
<dbReference type="GO" id="GO:0005524">
    <property type="term" value="F:ATP binding"/>
    <property type="evidence" value="ECO:0007669"/>
    <property type="project" value="UniProtKB-KW"/>
</dbReference>
<dbReference type="InterPro" id="IPR001412">
    <property type="entry name" value="aa-tRNA-synth_I_CS"/>
</dbReference>
<dbReference type="NCBIfam" id="TIGR00464">
    <property type="entry name" value="gltX_bact"/>
    <property type="match status" value="1"/>
</dbReference>
<dbReference type="AlphaFoldDB" id="A0AAD9L7A6"/>
<evidence type="ECO:0000259" key="12">
    <source>
        <dbReference type="Pfam" id="PF00749"/>
    </source>
</evidence>
<dbReference type="EC" id="6.1.1.17" evidence="3"/>
<dbReference type="SUPFAM" id="SSF52374">
    <property type="entry name" value="Nucleotidylyl transferase"/>
    <property type="match status" value="1"/>
</dbReference>
<evidence type="ECO:0000256" key="7">
    <source>
        <dbReference type="ARBA" id="ARBA00022917"/>
    </source>
</evidence>
<keyword evidence="15" id="KW-1185">Reference proteome</keyword>
<keyword evidence="4 11" id="KW-0436">Ligase</keyword>
<dbReference type="GO" id="GO:0004818">
    <property type="term" value="F:glutamate-tRNA ligase activity"/>
    <property type="evidence" value="ECO:0007669"/>
    <property type="project" value="UniProtKB-EC"/>
</dbReference>
<dbReference type="Pfam" id="PF00749">
    <property type="entry name" value="tRNA-synt_1c"/>
    <property type="match status" value="1"/>
</dbReference>
<keyword evidence="7 11" id="KW-0648">Protein biosynthesis</keyword>